<reference evidence="6 7" key="1">
    <citation type="submission" date="2023-01" db="EMBL/GenBank/DDBJ databases">
        <authorList>
            <person name="Lee S.H."/>
            <person name="Jung H.S."/>
            <person name="Yun J.U."/>
        </authorList>
    </citation>
    <scope>NUCLEOTIDE SEQUENCE [LARGE SCALE GENOMIC DNA]</scope>
    <source>
        <strain evidence="6 7">CBA3646</strain>
    </source>
</reference>
<organism evidence="6 7">
    <name type="scientific">Peptoniphilus equinus</name>
    <dbReference type="NCBI Taxonomy" id="3016343"/>
    <lineage>
        <taxon>Bacteria</taxon>
        <taxon>Bacillati</taxon>
        <taxon>Bacillota</taxon>
        <taxon>Tissierellia</taxon>
        <taxon>Tissierellales</taxon>
        <taxon>Peptoniphilaceae</taxon>
        <taxon>Peptoniphilus</taxon>
    </lineage>
</organism>
<dbReference type="Pfam" id="PF22277">
    <property type="entry name" value="EncFtn-like"/>
    <property type="match status" value="1"/>
</dbReference>
<comment type="subcellular location">
    <subcellularLocation>
        <location evidence="4">Encapsulin nanocompartment</location>
    </subcellularLocation>
</comment>
<dbReference type="InterPro" id="IPR054581">
    <property type="entry name" value="EncFtn-like"/>
</dbReference>
<evidence type="ECO:0000256" key="5">
    <source>
        <dbReference type="ARBA" id="ARBA00033787"/>
    </source>
</evidence>
<evidence type="ECO:0000313" key="6">
    <source>
        <dbReference type="EMBL" id="WBW50110.1"/>
    </source>
</evidence>
<evidence type="ECO:0000256" key="2">
    <source>
        <dbReference type="ARBA" id="ARBA00022723"/>
    </source>
</evidence>
<evidence type="ECO:0000256" key="4">
    <source>
        <dbReference type="ARBA" id="ARBA00033738"/>
    </source>
</evidence>
<dbReference type="SUPFAM" id="SSF47240">
    <property type="entry name" value="Ferritin-like"/>
    <property type="match status" value="1"/>
</dbReference>
<gene>
    <name evidence="6" type="ORF">O6R05_00685</name>
</gene>
<keyword evidence="1" id="KW-0409">Iron storage</keyword>
<evidence type="ECO:0000256" key="1">
    <source>
        <dbReference type="ARBA" id="ARBA00022434"/>
    </source>
</evidence>
<dbReference type="Proteomes" id="UP001210339">
    <property type="component" value="Chromosome"/>
</dbReference>
<dbReference type="RefSeq" id="WP_271191641.1">
    <property type="nucleotide sequence ID" value="NZ_CP115667.1"/>
</dbReference>
<sequence length="112" mass="13142">MPNDYHEVATELSDKDRDIIRALNSFKEEVEAVDWYAQRVAVASDPELKDIMWHNAKEEMEHAMMTLEWLRRNQEGWDEHMRTYLFVEGSIMDAETHAEDESEDGSLNIGQL</sequence>
<evidence type="ECO:0000313" key="7">
    <source>
        <dbReference type="Proteomes" id="UP001210339"/>
    </source>
</evidence>
<name>A0ABY7QVM2_9FIRM</name>
<dbReference type="InterPro" id="IPR030907">
    <property type="entry name" value="Ferrit_encaps"/>
</dbReference>
<proteinExistence type="predicted"/>
<evidence type="ECO:0000256" key="3">
    <source>
        <dbReference type="ARBA" id="ARBA00023004"/>
    </source>
</evidence>
<dbReference type="EMBL" id="CP115667">
    <property type="protein sequence ID" value="WBW50110.1"/>
    <property type="molecule type" value="Genomic_DNA"/>
</dbReference>
<dbReference type="Gene3D" id="6.10.140.1960">
    <property type="match status" value="1"/>
</dbReference>
<dbReference type="InterPro" id="IPR009078">
    <property type="entry name" value="Ferritin-like_SF"/>
</dbReference>
<keyword evidence="3" id="KW-0408">Iron</keyword>
<protein>
    <submittedName>
        <fullName evidence="6">Ferritin</fullName>
    </submittedName>
</protein>
<keyword evidence="7" id="KW-1185">Reference proteome</keyword>
<keyword evidence="5" id="KW-1284">Encapsulin nanocompartment</keyword>
<keyword evidence="2" id="KW-0479">Metal-binding</keyword>
<accession>A0ABY7QVM2</accession>
<dbReference type="NCBIfam" id="TIGR04535">
    <property type="entry name" value="ferrit_encaps"/>
    <property type="match status" value="1"/>
</dbReference>